<organism evidence="1 2">
    <name type="scientific">Citrullus colocynthis</name>
    <name type="common">colocynth</name>
    <dbReference type="NCBI Taxonomy" id="252529"/>
    <lineage>
        <taxon>Eukaryota</taxon>
        <taxon>Viridiplantae</taxon>
        <taxon>Streptophyta</taxon>
        <taxon>Embryophyta</taxon>
        <taxon>Tracheophyta</taxon>
        <taxon>Spermatophyta</taxon>
        <taxon>Magnoliopsida</taxon>
        <taxon>eudicotyledons</taxon>
        <taxon>Gunneridae</taxon>
        <taxon>Pentapetalae</taxon>
        <taxon>rosids</taxon>
        <taxon>fabids</taxon>
        <taxon>Cucurbitales</taxon>
        <taxon>Cucurbitaceae</taxon>
        <taxon>Benincaseae</taxon>
        <taxon>Citrullus</taxon>
    </lineage>
</organism>
<gene>
    <name evidence="1" type="ORF">CITCOLO1_LOCUS13830</name>
</gene>
<accession>A0ABP0YRQ5</accession>
<protein>
    <submittedName>
        <fullName evidence="1">Uncharacterized protein</fullName>
    </submittedName>
</protein>
<dbReference type="EMBL" id="OZ021739">
    <property type="protein sequence ID" value="CAK9321741.1"/>
    <property type="molecule type" value="Genomic_DNA"/>
</dbReference>
<evidence type="ECO:0000313" key="1">
    <source>
        <dbReference type="EMBL" id="CAK9321741.1"/>
    </source>
</evidence>
<name>A0ABP0YRQ5_9ROSI</name>
<proteinExistence type="predicted"/>
<reference evidence="1 2" key="1">
    <citation type="submission" date="2024-03" db="EMBL/GenBank/DDBJ databases">
        <authorList>
            <person name="Gkanogiannis A."/>
            <person name="Becerra Lopez-Lavalle L."/>
        </authorList>
    </citation>
    <scope>NUCLEOTIDE SEQUENCE [LARGE SCALE GENOMIC DNA]</scope>
</reference>
<evidence type="ECO:0000313" key="2">
    <source>
        <dbReference type="Proteomes" id="UP001642487"/>
    </source>
</evidence>
<dbReference type="PANTHER" id="PTHR33513">
    <property type="entry name" value="OS06G0523300 PROTEIN"/>
    <property type="match status" value="1"/>
</dbReference>
<sequence length="135" mass="14812">MGLKWILNSAFTQVLGLTEEKQHNQKEVAEGIKNVEQVKEAEDCFYRCLNFESGFQMPLHYPRYTKGDYEKMEEGDYPDAAVPAISQAMGQVGVAVVAALIAKDMAAAAGGWGKFCQTNEIVQGSSGKNVDMKVD</sequence>
<keyword evidence="2" id="KW-1185">Reference proteome</keyword>
<dbReference type="PANTHER" id="PTHR33513:SF21">
    <property type="entry name" value="JMJN DOMAIN-CONTAINING PROTEIN"/>
    <property type="match status" value="1"/>
</dbReference>
<dbReference type="Proteomes" id="UP001642487">
    <property type="component" value="Chromosome 5"/>
</dbReference>